<evidence type="ECO:0000313" key="1">
    <source>
        <dbReference type="EMBL" id="MBX28668.1"/>
    </source>
</evidence>
<reference evidence="1" key="1">
    <citation type="submission" date="2018-02" db="EMBL/GenBank/DDBJ databases">
        <title>Rhizophora mucronata_Transcriptome.</title>
        <authorList>
            <person name="Meera S.P."/>
            <person name="Sreeshan A."/>
            <person name="Augustine A."/>
        </authorList>
    </citation>
    <scope>NUCLEOTIDE SEQUENCE</scope>
    <source>
        <tissue evidence="1">Leaf</tissue>
    </source>
</reference>
<dbReference type="AlphaFoldDB" id="A0A2P2MEK0"/>
<dbReference type="EMBL" id="GGEC01048184">
    <property type="protein sequence ID" value="MBX28668.1"/>
    <property type="molecule type" value="Transcribed_RNA"/>
</dbReference>
<proteinExistence type="predicted"/>
<organism evidence="1">
    <name type="scientific">Rhizophora mucronata</name>
    <name type="common">Asiatic mangrove</name>
    <dbReference type="NCBI Taxonomy" id="61149"/>
    <lineage>
        <taxon>Eukaryota</taxon>
        <taxon>Viridiplantae</taxon>
        <taxon>Streptophyta</taxon>
        <taxon>Embryophyta</taxon>
        <taxon>Tracheophyta</taxon>
        <taxon>Spermatophyta</taxon>
        <taxon>Magnoliopsida</taxon>
        <taxon>eudicotyledons</taxon>
        <taxon>Gunneridae</taxon>
        <taxon>Pentapetalae</taxon>
        <taxon>rosids</taxon>
        <taxon>fabids</taxon>
        <taxon>Malpighiales</taxon>
        <taxon>Rhizophoraceae</taxon>
        <taxon>Rhizophora</taxon>
    </lineage>
</organism>
<name>A0A2P2MEK0_RHIMU</name>
<sequence length="21" mass="2328">MIALRESTSNKLNALIILLIT</sequence>
<protein>
    <submittedName>
        <fullName evidence="1">Uncharacterized protein</fullName>
    </submittedName>
</protein>
<accession>A0A2P2MEK0</accession>